<evidence type="ECO:0000256" key="6">
    <source>
        <dbReference type="ARBA" id="ARBA00022833"/>
    </source>
</evidence>
<reference evidence="13" key="1">
    <citation type="journal article" date="2022" name="IScience">
        <title>Evolution of zygomycete secretomes and the origins of terrestrial fungal ecologies.</title>
        <authorList>
            <person name="Chang Y."/>
            <person name="Wang Y."/>
            <person name="Mondo S."/>
            <person name="Ahrendt S."/>
            <person name="Andreopoulos W."/>
            <person name="Barry K."/>
            <person name="Beard J."/>
            <person name="Benny G.L."/>
            <person name="Blankenship S."/>
            <person name="Bonito G."/>
            <person name="Cuomo C."/>
            <person name="Desiro A."/>
            <person name="Gervers K.A."/>
            <person name="Hundley H."/>
            <person name="Kuo A."/>
            <person name="LaButti K."/>
            <person name="Lang B.F."/>
            <person name="Lipzen A."/>
            <person name="O'Donnell K."/>
            <person name="Pangilinan J."/>
            <person name="Reynolds N."/>
            <person name="Sandor L."/>
            <person name="Smith M.E."/>
            <person name="Tsang A."/>
            <person name="Grigoriev I.V."/>
            <person name="Stajich J.E."/>
            <person name="Spatafora J.W."/>
        </authorList>
    </citation>
    <scope>NUCLEOTIDE SEQUENCE</scope>
    <source>
        <strain evidence="13">RSA 2281</strain>
    </source>
</reference>
<dbReference type="PANTHER" id="PTHR45873">
    <property type="entry name" value="DNA POLYMERASE ETA"/>
    <property type="match status" value="1"/>
</dbReference>
<dbReference type="SUPFAM" id="SSF56672">
    <property type="entry name" value="DNA/RNA polymerases"/>
    <property type="match status" value="1"/>
</dbReference>
<dbReference type="FunFam" id="1.10.150.20:FF:000014">
    <property type="entry name" value="Polymerase (DNA directed), eta"/>
    <property type="match status" value="1"/>
</dbReference>
<evidence type="ECO:0000313" key="14">
    <source>
        <dbReference type="Proteomes" id="UP001209540"/>
    </source>
</evidence>
<evidence type="ECO:0000256" key="8">
    <source>
        <dbReference type="ARBA" id="ARBA00023242"/>
    </source>
</evidence>
<dbReference type="EMBL" id="JAIXMP010000007">
    <property type="protein sequence ID" value="KAI9270751.1"/>
    <property type="molecule type" value="Genomic_DNA"/>
</dbReference>
<dbReference type="InterPro" id="IPR036775">
    <property type="entry name" value="DNA_pol_Y-fam_lit_finger_sf"/>
</dbReference>
<keyword evidence="4" id="KW-0227">DNA damage</keyword>
<gene>
    <name evidence="13" type="ORF">BDA99DRAFT_502608</name>
</gene>
<evidence type="ECO:0000259" key="12">
    <source>
        <dbReference type="PROSITE" id="PS51907"/>
    </source>
</evidence>
<dbReference type="GO" id="GO:0005657">
    <property type="term" value="C:replication fork"/>
    <property type="evidence" value="ECO:0007669"/>
    <property type="project" value="UniProtKB-ARBA"/>
</dbReference>
<dbReference type="PROSITE" id="PS50173">
    <property type="entry name" value="UMUC"/>
    <property type="match status" value="1"/>
</dbReference>
<dbReference type="GO" id="GO:0007064">
    <property type="term" value="P:mitotic sister chromatid cohesion"/>
    <property type="evidence" value="ECO:0007669"/>
    <property type="project" value="UniProtKB-ARBA"/>
</dbReference>
<evidence type="ECO:0000256" key="3">
    <source>
        <dbReference type="ARBA" id="ARBA00022723"/>
    </source>
</evidence>
<evidence type="ECO:0000256" key="7">
    <source>
        <dbReference type="ARBA" id="ARBA00023204"/>
    </source>
</evidence>
<dbReference type="InterPro" id="IPR001126">
    <property type="entry name" value="UmuC"/>
</dbReference>
<reference evidence="13" key="2">
    <citation type="submission" date="2023-02" db="EMBL/GenBank/DDBJ databases">
        <authorList>
            <consortium name="DOE Joint Genome Institute"/>
            <person name="Mondo S.J."/>
            <person name="Chang Y."/>
            <person name="Wang Y."/>
            <person name="Ahrendt S."/>
            <person name="Andreopoulos W."/>
            <person name="Barry K."/>
            <person name="Beard J."/>
            <person name="Benny G.L."/>
            <person name="Blankenship S."/>
            <person name="Bonito G."/>
            <person name="Cuomo C."/>
            <person name="Desiro A."/>
            <person name="Gervers K.A."/>
            <person name="Hundley H."/>
            <person name="Kuo A."/>
            <person name="LaButti K."/>
            <person name="Lang B.F."/>
            <person name="Lipzen A."/>
            <person name="O'Donnell K."/>
            <person name="Pangilinan J."/>
            <person name="Reynolds N."/>
            <person name="Sandor L."/>
            <person name="Smith M.W."/>
            <person name="Tsang A."/>
            <person name="Grigoriev I.V."/>
            <person name="Stajich J.E."/>
            <person name="Spatafora J.W."/>
        </authorList>
    </citation>
    <scope>NUCLEOTIDE SEQUENCE</scope>
    <source>
        <strain evidence="13">RSA 2281</strain>
    </source>
</reference>
<keyword evidence="8" id="KW-0539">Nucleus</keyword>
<dbReference type="GO" id="GO:0008270">
    <property type="term" value="F:zinc ion binding"/>
    <property type="evidence" value="ECO:0007669"/>
    <property type="project" value="UniProtKB-KW"/>
</dbReference>
<dbReference type="Gene3D" id="3.30.70.270">
    <property type="match status" value="1"/>
</dbReference>
<protein>
    <recommendedName>
        <fullName evidence="9">DNA polymerase eta</fullName>
    </recommendedName>
</protein>
<evidence type="ECO:0000313" key="13">
    <source>
        <dbReference type="EMBL" id="KAI9270751.1"/>
    </source>
</evidence>
<feature type="region of interest" description="Disordered" evidence="10">
    <location>
        <begin position="455"/>
        <end position="481"/>
    </location>
</feature>
<dbReference type="GO" id="GO:0005634">
    <property type="term" value="C:nucleus"/>
    <property type="evidence" value="ECO:0007669"/>
    <property type="project" value="UniProtKB-SubCell"/>
</dbReference>
<dbReference type="InterPro" id="IPR052230">
    <property type="entry name" value="DNA_polymerase_eta"/>
</dbReference>
<name>A0AAD5PIG0_9FUNG</name>
<accession>A0AAD5PIG0</accession>
<dbReference type="InterPro" id="IPR043502">
    <property type="entry name" value="DNA/RNA_pol_sf"/>
</dbReference>
<dbReference type="InterPro" id="IPR017961">
    <property type="entry name" value="DNA_pol_Y-fam_little_finger"/>
</dbReference>
<evidence type="ECO:0000256" key="9">
    <source>
        <dbReference type="ARBA" id="ARBA00044975"/>
    </source>
</evidence>
<dbReference type="SUPFAM" id="SSF100879">
    <property type="entry name" value="Lesion bypass DNA polymerase (Y-family), little finger domain"/>
    <property type="match status" value="1"/>
</dbReference>
<evidence type="ECO:0000256" key="5">
    <source>
        <dbReference type="ARBA" id="ARBA00022771"/>
    </source>
</evidence>
<sequence length="614" mass="69906">MQQAHNDLPHCLKGSRCIVHIDLDCFFVQVEQVRLGITSDIPAAVQQWKAIIAVNYPARAKGVKRMMTIYAAKDACPDLRLIHVPSYGPNDQEPRYYSNPNRATHKISLDSYREASKRIFNIFNRHCDTIQKIGLDEGYMDLTTKVNQRIIQDYVPRFLDKLDDVTCDVPINWEELGISVKNEDEIEDDSNNNDQQPKTTWYDLQLAIGANIANQIRKEIFDELHYTCSAGIAHGKAVAKLCSSRNKPNNQTILRKSATMGFMRDIPFTSIRNMGGKLGTEVESELGVETAGDIWKYPLEDLQRQFGESNGLWIYNIARGDDDEEVTATKAPKSLMAAKSLTPYARTKNEVQQWVRIMSAELHSRIWNHLEGFNQWPKTLLMTLRLKNDESQRSKSCPMLGRDSMKNPERLTQKALELLGTFGEDITPCVGLSLGANGLEQDQSSTNHNIAKLFAKQQPKQQLPRSSSDDHIKNSRHNHNDIITNRQKSLPQTMPITSQKPKEAGILNFFSKKTNVQEKTIVRNEEEADNWTCDKCFKKIPKNEIEEHTDYHFASELQNFDEQSSSNDNNRCKKRIRPAFYSSSSSSPSPPSTASITSKNESSQQQKKKKLFFS</sequence>
<dbReference type="GO" id="GO:0042276">
    <property type="term" value="P:error-prone translesion synthesis"/>
    <property type="evidence" value="ECO:0007669"/>
    <property type="project" value="TreeGrafter"/>
</dbReference>
<dbReference type="GO" id="GO:0009314">
    <property type="term" value="P:response to radiation"/>
    <property type="evidence" value="ECO:0007669"/>
    <property type="project" value="TreeGrafter"/>
</dbReference>
<keyword evidence="14" id="KW-1185">Reference proteome</keyword>
<evidence type="ECO:0000256" key="10">
    <source>
        <dbReference type="SAM" id="MobiDB-lite"/>
    </source>
</evidence>
<feature type="domain" description="UBZ3-type" evidence="12">
    <location>
        <begin position="526"/>
        <end position="560"/>
    </location>
</feature>
<evidence type="ECO:0000256" key="1">
    <source>
        <dbReference type="ARBA" id="ARBA00004123"/>
    </source>
</evidence>
<dbReference type="FunFam" id="3.40.1170.60:FF:000008">
    <property type="entry name" value="DNA polymerase eta subunit"/>
    <property type="match status" value="1"/>
</dbReference>
<keyword evidence="7" id="KW-0234">DNA repair</keyword>
<dbReference type="Gene3D" id="3.40.1170.60">
    <property type="match status" value="1"/>
</dbReference>
<dbReference type="Gene3D" id="1.10.150.20">
    <property type="entry name" value="5' to 3' exonuclease, C-terminal subdomain"/>
    <property type="match status" value="1"/>
</dbReference>
<evidence type="ECO:0000256" key="2">
    <source>
        <dbReference type="ARBA" id="ARBA00022679"/>
    </source>
</evidence>
<dbReference type="GO" id="GO:0003887">
    <property type="term" value="F:DNA-directed DNA polymerase activity"/>
    <property type="evidence" value="ECO:0007669"/>
    <property type="project" value="TreeGrafter"/>
</dbReference>
<dbReference type="Pfam" id="PF21704">
    <property type="entry name" value="POLH-Rev1_HhH"/>
    <property type="match status" value="1"/>
</dbReference>
<feature type="region of interest" description="Disordered" evidence="10">
    <location>
        <begin position="560"/>
        <end position="614"/>
    </location>
</feature>
<dbReference type="InterPro" id="IPR041298">
    <property type="entry name" value="UBZ3"/>
</dbReference>
<feature type="compositionally biased region" description="Polar residues" evidence="10">
    <location>
        <begin position="560"/>
        <end position="569"/>
    </location>
</feature>
<keyword evidence="6" id="KW-0862">Zinc</keyword>
<dbReference type="GO" id="GO:0003684">
    <property type="term" value="F:damaged DNA binding"/>
    <property type="evidence" value="ECO:0007669"/>
    <property type="project" value="InterPro"/>
</dbReference>
<proteinExistence type="predicted"/>
<dbReference type="Proteomes" id="UP001209540">
    <property type="component" value="Unassembled WGS sequence"/>
</dbReference>
<comment type="subcellular location">
    <subcellularLocation>
        <location evidence="1">Nucleus</location>
    </subcellularLocation>
</comment>
<dbReference type="PIRSF" id="PIRSF036603">
    <property type="entry name" value="DPol_eta"/>
    <property type="match status" value="1"/>
</dbReference>
<dbReference type="Pfam" id="PF18439">
    <property type="entry name" value="zf_UBZ"/>
    <property type="match status" value="1"/>
</dbReference>
<comment type="caution">
    <text evidence="13">The sequence shown here is derived from an EMBL/GenBank/DDBJ whole genome shotgun (WGS) entry which is preliminary data.</text>
</comment>
<evidence type="ECO:0000256" key="4">
    <source>
        <dbReference type="ARBA" id="ARBA00022763"/>
    </source>
</evidence>
<dbReference type="Pfam" id="PF11799">
    <property type="entry name" value="IMS_C"/>
    <property type="match status" value="1"/>
</dbReference>
<dbReference type="PANTHER" id="PTHR45873:SF1">
    <property type="entry name" value="DNA POLYMERASE ETA"/>
    <property type="match status" value="1"/>
</dbReference>
<dbReference type="GO" id="GO:0006281">
    <property type="term" value="P:DNA repair"/>
    <property type="evidence" value="ECO:0007669"/>
    <property type="project" value="UniProtKB-KW"/>
</dbReference>
<evidence type="ECO:0000259" key="11">
    <source>
        <dbReference type="PROSITE" id="PS50173"/>
    </source>
</evidence>
<keyword evidence="2" id="KW-0808">Transferase</keyword>
<dbReference type="InterPro" id="IPR043128">
    <property type="entry name" value="Rev_trsase/Diguanyl_cyclase"/>
</dbReference>
<feature type="domain" description="UmuC" evidence="11">
    <location>
        <begin position="18"/>
        <end position="275"/>
    </location>
</feature>
<dbReference type="Gene3D" id="3.30.1490.100">
    <property type="entry name" value="DNA polymerase, Y-family, little finger domain"/>
    <property type="match status" value="1"/>
</dbReference>
<dbReference type="PROSITE" id="PS51907">
    <property type="entry name" value="ZF_UBZ3"/>
    <property type="match status" value="1"/>
</dbReference>
<keyword evidence="5" id="KW-0863">Zinc-finger</keyword>
<dbReference type="GO" id="GO:0070987">
    <property type="term" value="P:error-free translesion synthesis"/>
    <property type="evidence" value="ECO:0007669"/>
    <property type="project" value="UniProtKB-ARBA"/>
</dbReference>
<organism evidence="13 14">
    <name type="scientific">Phascolomyces articulosus</name>
    <dbReference type="NCBI Taxonomy" id="60185"/>
    <lineage>
        <taxon>Eukaryota</taxon>
        <taxon>Fungi</taxon>
        <taxon>Fungi incertae sedis</taxon>
        <taxon>Mucoromycota</taxon>
        <taxon>Mucoromycotina</taxon>
        <taxon>Mucoromycetes</taxon>
        <taxon>Mucorales</taxon>
        <taxon>Lichtheimiaceae</taxon>
        <taxon>Phascolomyces</taxon>
    </lineage>
</organism>
<dbReference type="GO" id="GO:0035861">
    <property type="term" value="C:site of double-strand break"/>
    <property type="evidence" value="ECO:0007669"/>
    <property type="project" value="TreeGrafter"/>
</dbReference>
<dbReference type="AlphaFoldDB" id="A0AAD5PIG0"/>
<dbReference type="Pfam" id="PF00817">
    <property type="entry name" value="IMS"/>
    <property type="match status" value="1"/>
</dbReference>
<keyword evidence="3" id="KW-0479">Metal-binding</keyword>